<dbReference type="RefSeq" id="WP_057851239.1">
    <property type="nucleotide sequence ID" value="NZ_LLXX01000106.1"/>
</dbReference>
<proteinExistence type="inferred from homology"/>
<keyword evidence="4 7" id="KW-0812">Transmembrane</keyword>
<evidence type="ECO:0000256" key="1">
    <source>
        <dbReference type="ARBA" id="ARBA00004167"/>
    </source>
</evidence>
<dbReference type="PROSITE" id="PS00543">
    <property type="entry name" value="HLYD_FAMILY"/>
    <property type="match status" value="1"/>
</dbReference>
<evidence type="ECO:0000256" key="2">
    <source>
        <dbReference type="ARBA" id="ARBA00009477"/>
    </source>
</evidence>
<evidence type="ECO:0000313" key="10">
    <source>
        <dbReference type="Proteomes" id="UP000051913"/>
    </source>
</evidence>
<dbReference type="EMBL" id="LLXX01000106">
    <property type="protein sequence ID" value="KRR06551.1"/>
    <property type="molecule type" value="Genomic_DNA"/>
</dbReference>
<comment type="subcellular location">
    <subcellularLocation>
        <location evidence="1">Membrane</location>
        <topology evidence="1">Single-pass membrane protein</topology>
    </subcellularLocation>
</comment>
<feature type="transmembrane region" description="Helical" evidence="7">
    <location>
        <begin position="35"/>
        <end position="54"/>
    </location>
</feature>
<evidence type="ECO:0000256" key="5">
    <source>
        <dbReference type="ARBA" id="ARBA00022989"/>
    </source>
</evidence>
<dbReference type="InterPro" id="IPR058982">
    <property type="entry name" value="Beta-barrel_AprE"/>
</dbReference>
<dbReference type="STRING" id="1518501.CQ10_28465"/>
<evidence type="ECO:0000313" key="9">
    <source>
        <dbReference type="EMBL" id="KRR06551.1"/>
    </source>
</evidence>
<dbReference type="InterPro" id="IPR050739">
    <property type="entry name" value="MFP"/>
</dbReference>
<organism evidence="9 10">
    <name type="scientific">Bradyrhizobium valentinum</name>
    <dbReference type="NCBI Taxonomy" id="1518501"/>
    <lineage>
        <taxon>Bacteria</taxon>
        <taxon>Pseudomonadati</taxon>
        <taxon>Pseudomonadota</taxon>
        <taxon>Alphaproteobacteria</taxon>
        <taxon>Hyphomicrobiales</taxon>
        <taxon>Nitrobacteraceae</taxon>
        <taxon>Bradyrhizobium</taxon>
    </lineage>
</organism>
<gene>
    <name evidence="9" type="ORF">CP49_26795</name>
</gene>
<keyword evidence="5 7" id="KW-1133">Transmembrane helix</keyword>
<reference evidence="9 10" key="1">
    <citation type="submission" date="2014-03" db="EMBL/GenBank/DDBJ databases">
        <title>Bradyrhizobium valentinum sp. nov., isolated from effective nodules of Lupinus mariae-josephae, a lupine endemic of basic-lime soils in Eastern Spain.</title>
        <authorList>
            <person name="Duran D."/>
            <person name="Rey L."/>
            <person name="Navarro A."/>
            <person name="Busquets A."/>
            <person name="Imperial J."/>
            <person name="Ruiz-Argueso T."/>
        </authorList>
    </citation>
    <scope>NUCLEOTIDE SEQUENCE [LARGE SCALE GENOMIC DNA]</scope>
    <source>
        <strain evidence="9 10">LmjM3</strain>
    </source>
</reference>
<evidence type="ECO:0000259" key="8">
    <source>
        <dbReference type="Pfam" id="PF26002"/>
    </source>
</evidence>
<dbReference type="PANTHER" id="PTHR30386:SF28">
    <property type="entry name" value="EXPORTED PROTEIN"/>
    <property type="match status" value="1"/>
</dbReference>
<dbReference type="Proteomes" id="UP000051913">
    <property type="component" value="Unassembled WGS sequence"/>
</dbReference>
<name>A0A0R3LFE9_9BRAD</name>
<comment type="caution">
    <text evidence="9">The sequence shown here is derived from an EMBL/GenBank/DDBJ whole genome shotgun (WGS) entry which is preliminary data.</text>
</comment>
<dbReference type="Gene3D" id="2.40.30.170">
    <property type="match status" value="1"/>
</dbReference>
<keyword evidence="6 7" id="KW-0472">Membrane</keyword>
<dbReference type="OrthoDB" id="9810980at2"/>
<dbReference type="Pfam" id="PF26002">
    <property type="entry name" value="Beta-barrel_AprE"/>
    <property type="match status" value="1"/>
</dbReference>
<evidence type="ECO:0000256" key="6">
    <source>
        <dbReference type="ARBA" id="ARBA00023136"/>
    </source>
</evidence>
<evidence type="ECO:0000256" key="3">
    <source>
        <dbReference type="ARBA" id="ARBA00022448"/>
    </source>
</evidence>
<dbReference type="AlphaFoldDB" id="A0A0R3LFE9"/>
<accession>A0A0R3LFE9</accession>
<sequence length="416" mass="46243">MAARPALFRQEAIDFLHQRHSWGEVVSLQPVSSTVLSWSLAGIIVLILCFLSIAQYARKETVTGYLTPTFGTAKIFVPQQGIIKEVQVTEGQDVAEGEPLLTIVTSQITSNGDDVNATVLAVLTQQRDVVERQIAAEERRTASEHDRLVSTIKGIEGETAQLEDQRTIQNERLQLSESFVSTGATLIAKGALPAIELKRREQAALEQRQHLASLDQQITVRRTQLADARHTLEQLPIVAAERVRVLRGDLSWIEQRIAEVDGRRAYVIKAPTSGRVSALHASIGQVADPRHMQLEIIPLDSTLQAQLFFPTRAFGFVRPGQQVRILYDAFPYQKFGTYRGSVTKVSQTILTSNDATGPITLKEPAYRVTVAPERPDIDAYGLKMPLQPGMLLKADVILEQRSLMRWLLDPVLSARM</sequence>
<comment type="similarity">
    <text evidence="2">Belongs to the membrane fusion protein (MFP) (TC 8.A.1) family.</text>
</comment>
<keyword evidence="3" id="KW-0813">Transport</keyword>
<evidence type="ECO:0000256" key="4">
    <source>
        <dbReference type="ARBA" id="ARBA00022692"/>
    </source>
</evidence>
<feature type="domain" description="AprE-like beta-barrel" evidence="8">
    <location>
        <begin position="309"/>
        <end position="397"/>
    </location>
</feature>
<dbReference type="PANTHER" id="PTHR30386">
    <property type="entry name" value="MEMBRANE FUSION SUBUNIT OF EMRAB-TOLC MULTIDRUG EFFLUX PUMP"/>
    <property type="match status" value="1"/>
</dbReference>
<dbReference type="Gene3D" id="2.40.50.100">
    <property type="match status" value="1"/>
</dbReference>
<dbReference type="PRINTS" id="PR01490">
    <property type="entry name" value="RTXTOXIND"/>
</dbReference>
<protein>
    <submittedName>
        <fullName evidence="9">Multidrug transporter</fullName>
    </submittedName>
</protein>
<keyword evidence="10" id="KW-1185">Reference proteome</keyword>
<dbReference type="InterPro" id="IPR006144">
    <property type="entry name" value="Secretion_HlyD_CS"/>
</dbReference>
<evidence type="ECO:0000256" key="7">
    <source>
        <dbReference type="SAM" id="Phobius"/>
    </source>
</evidence>
<dbReference type="GO" id="GO:0016020">
    <property type="term" value="C:membrane"/>
    <property type="evidence" value="ECO:0007669"/>
    <property type="project" value="UniProtKB-SubCell"/>
</dbReference>
<dbReference type="GO" id="GO:0009306">
    <property type="term" value="P:protein secretion"/>
    <property type="evidence" value="ECO:0007669"/>
    <property type="project" value="InterPro"/>
</dbReference>